<reference evidence="2" key="1">
    <citation type="journal article" date="2020" name="Stud. Mycol.">
        <title>101 Dothideomycetes genomes: a test case for predicting lifestyles and emergence of pathogens.</title>
        <authorList>
            <person name="Haridas S."/>
            <person name="Albert R."/>
            <person name="Binder M."/>
            <person name="Bloem J."/>
            <person name="Labutti K."/>
            <person name="Salamov A."/>
            <person name="Andreopoulos B."/>
            <person name="Baker S."/>
            <person name="Barry K."/>
            <person name="Bills G."/>
            <person name="Bluhm B."/>
            <person name="Cannon C."/>
            <person name="Castanera R."/>
            <person name="Culley D."/>
            <person name="Daum C."/>
            <person name="Ezra D."/>
            <person name="Gonzalez J."/>
            <person name="Henrissat B."/>
            <person name="Kuo A."/>
            <person name="Liang C."/>
            <person name="Lipzen A."/>
            <person name="Lutzoni F."/>
            <person name="Magnuson J."/>
            <person name="Mondo S."/>
            <person name="Nolan M."/>
            <person name="Ohm R."/>
            <person name="Pangilinan J."/>
            <person name="Park H.-J."/>
            <person name="Ramirez L."/>
            <person name="Alfaro M."/>
            <person name="Sun H."/>
            <person name="Tritt A."/>
            <person name="Yoshinaga Y."/>
            <person name="Zwiers L.-H."/>
            <person name="Turgeon B."/>
            <person name="Goodwin S."/>
            <person name="Spatafora J."/>
            <person name="Crous P."/>
            <person name="Grigoriev I."/>
        </authorList>
    </citation>
    <scope>NUCLEOTIDE SEQUENCE</scope>
    <source>
        <strain evidence="2">CBS 109.77</strain>
    </source>
</reference>
<evidence type="ECO:0000313" key="3">
    <source>
        <dbReference type="Proteomes" id="UP000799757"/>
    </source>
</evidence>
<keyword evidence="3" id="KW-1185">Reference proteome</keyword>
<feature type="compositionally biased region" description="Basic and acidic residues" evidence="1">
    <location>
        <begin position="135"/>
        <end position="167"/>
    </location>
</feature>
<dbReference type="EMBL" id="MU002231">
    <property type="protein sequence ID" value="KAF2788271.1"/>
    <property type="molecule type" value="Genomic_DNA"/>
</dbReference>
<dbReference type="Proteomes" id="UP000799757">
    <property type="component" value="Unassembled WGS sequence"/>
</dbReference>
<evidence type="ECO:0000313" key="2">
    <source>
        <dbReference type="EMBL" id="KAF2788271.1"/>
    </source>
</evidence>
<dbReference type="AlphaFoldDB" id="A0A6A6WWI1"/>
<organism evidence="2 3">
    <name type="scientific">Melanomma pulvis-pyrius CBS 109.77</name>
    <dbReference type="NCBI Taxonomy" id="1314802"/>
    <lineage>
        <taxon>Eukaryota</taxon>
        <taxon>Fungi</taxon>
        <taxon>Dikarya</taxon>
        <taxon>Ascomycota</taxon>
        <taxon>Pezizomycotina</taxon>
        <taxon>Dothideomycetes</taxon>
        <taxon>Pleosporomycetidae</taxon>
        <taxon>Pleosporales</taxon>
        <taxon>Melanommataceae</taxon>
        <taxon>Melanomma</taxon>
    </lineage>
</organism>
<gene>
    <name evidence="2" type="ORF">K505DRAFT_366623</name>
</gene>
<evidence type="ECO:0000256" key="1">
    <source>
        <dbReference type="SAM" id="MobiDB-lite"/>
    </source>
</evidence>
<protein>
    <submittedName>
        <fullName evidence="2">Uncharacterized protein</fullName>
    </submittedName>
</protein>
<accession>A0A6A6WWI1</accession>
<proteinExistence type="predicted"/>
<feature type="region of interest" description="Disordered" evidence="1">
    <location>
        <begin position="132"/>
        <end position="184"/>
    </location>
</feature>
<sequence length="184" mass="20661">MSDNPASSGRHISLKGKALNLLPGVDMRMIRLRDVHITVGYPLLYGELENSRPEKTPIEVNISGTPKCEHVAQSEKAGCDSGWCYGMTSKKELRLIPPSYRKACQKFDAERKIKREAERNYGGVGYELTPEWQEDERQREAARKAAEQESRVQAEGSKAPEETRVSSESEDLDLGSVVNPHEFL</sequence>
<name>A0A6A6WWI1_9PLEO</name>